<dbReference type="Gene3D" id="1.25.40.10">
    <property type="entry name" value="Tetratricopeptide repeat domain"/>
    <property type="match status" value="1"/>
</dbReference>
<dbReference type="SUPFAM" id="SSF48452">
    <property type="entry name" value="TPR-like"/>
    <property type="match status" value="1"/>
</dbReference>
<keyword evidence="11" id="KW-1185">Reference proteome</keyword>
<comment type="subcellular location">
    <subcellularLocation>
        <location evidence="2">Cytoplasm</location>
    </subcellularLocation>
    <subcellularLocation>
        <location evidence="1">Nucleus</location>
    </subcellularLocation>
</comment>
<dbReference type="Pfam" id="PF22241">
    <property type="entry name" value="PSMD12-CSN4_N"/>
    <property type="match status" value="1"/>
</dbReference>
<dbReference type="InterPro" id="IPR040134">
    <property type="entry name" value="PSMD12/CSN4"/>
</dbReference>
<dbReference type="InterPro" id="IPR036388">
    <property type="entry name" value="WH-like_DNA-bd_sf"/>
</dbReference>
<organism evidence="10 11">
    <name type="scientific">Aulographum hederae CBS 113979</name>
    <dbReference type="NCBI Taxonomy" id="1176131"/>
    <lineage>
        <taxon>Eukaryota</taxon>
        <taxon>Fungi</taxon>
        <taxon>Dikarya</taxon>
        <taxon>Ascomycota</taxon>
        <taxon>Pezizomycotina</taxon>
        <taxon>Dothideomycetes</taxon>
        <taxon>Pleosporomycetidae</taxon>
        <taxon>Aulographales</taxon>
        <taxon>Aulographaceae</taxon>
    </lineage>
</organism>
<dbReference type="AlphaFoldDB" id="A0A6G1H975"/>
<evidence type="ECO:0000256" key="5">
    <source>
        <dbReference type="ARBA" id="ARBA00014881"/>
    </source>
</evidence>
<dbReference type="InterPro" id="IPR000717">
    <property type="entry name" value="PCI_dom"/>
</dbReference>
<evidence type="ECO:0000256" key="4">
    <source>
        <dbReference type="ARBA" id="ARBA00011098"/>
    </source>
</evidence>
<evidence type="ECO:0000313" key="11">
    <source>
        <dbReference type="Proteomes" id="UP000800041"/>
    </source>
</evidence>
<dbReference type="InterPro" id="IPR036390">
    <property type="entry name" value="WH_DNA-bd_sf"/>
</dbReference>
<evidence type="ECO:0000256" key="7">
    <source>
        <dbReference type="ARBA" id="ARBA00022790"/>
    </source>
</evidence>
<dbReference type="OrthoDB" id="295656at2759"/>
<dbReference type="SUPFAM" id="SSF46785">
    <property type="entry name" value="Winged helix' DNA-binding domain"/>
    <property type="match status" value="1"/>
</dbReference>
<feature type="domain" description="PCI" evidence="9">
    <location>
        <begin position="200"/>
        <end position="369"/>
    </location>
</feature>
<sequence length="429" mass="48009">MESVSPEVSKALQELVNSSSSNKTSAYNDLLRTIVANPASNTLSADLIAYVQALINDNLGIVTSRPLLSFFCEQFEELPNSEAKVNVGQAALQIIQPKVVSYEEQDTALKHILASAYEAQEDYTESAKILQTIILDSSQRVVTDDQKAQIWVRIVRCYLEEDDSVAASTYLNRLKSVIPNVKDDSLRVHFLLSQARIQDSQRNFLDASSSYYTLSQNAQVEEEERLMCLSKSMICAVLAPAGPARARTLARLYKDDRASQIEEFGMMEKIYLDRLLSPDEVKAFAEKLSPHQMALTGDGSTVLDKAVLEHNLLGASRLYRNIGFDQLGELLAVDGEKAEQYAAQMIEQGRVAGYIDQIDRFIFFEGEGSGQKKTGQTERVVGRELRQWDVNVKGLAEDIERVTTMIQTQQPEFYAQHMEGDYHVADLKV</sequence>
<evidence type="ECO:0000256" key="1">
    <source>
        <dbReference type="ARBA" id="ARBA00004123"/>
    </source>
</evidence>
<dbReference type="PANTHER" id="PTHR10855:SF2">
    <property type="entry name" value="COP9 SIGNALOSOME COMPLEX SUBUNIT 4"/>
    <property type="match status" value="1"/>
</dbReference>
<evidence type="ECO:0000256" key="3">
    <source>
        <dbReference type="ARBA" id="ARBA00010417"/>
    </source>
</evidence>
<protein>
    <recommendedName>
        <fullName evidence="5">COP9 signalosome complex subunit 4</fullName>
    </recommendedName>
</protein>
<evidence type="ECO:0000256" key="8">
    <source>
        <dbReference type="ARBA" id="ARBA00023242"/>
    </source>
</evidence>
<dbReference type="GO" id="GO:0005829">
    <property type="term" value="C:cytosol"/>
    <property type="evidence" value="ECO:0007669"/>
    <property type="project" value="TreeGrafter"/>
</dbReference>
<accession>A0A6G1H975</accession>
<comment type="subunit">
    <text evidence="4">Component of the COP9 signalosome (CSN) complex.</text>
</comment>
<keyword evidence="6" id="KW-0963">Cytoplasm</keyword>
<dbReference type="SMART" id="SM00088">
    <property type="entry name" value="PINT"/>
    <property type="match status" value="1"/>
</dbReference>
<dbReference type="Proteomes" id="UP000800041">
    <property type="component" value="Unassembled WGS sequence"/>
</dbReference>
<dbReference type="PROSITE" id="PS50250">
    <property type="entry name" value="PCI"/>
    <property type="match status" value="1"/>
</dbReference>
<evidence type="ECO:0000313" key="10">
    <source>
        <dbReference type="EMBL" id="KAF1989617.1"/>
    </source>
</evidence>
<evidence type="ECO:0000256" key="2">
    <source>
        <dbReference type="ARBA" id="ARBA00004496"/>
    </source>
</evidence>
<dbReference type="InterPro" id="IPR011990">
    <property type="entry name" value="TPR-like_helical_dom_sf"/>
</dbReference>
<dbReference type="Gene3D" id="1.10.10.10">
    <property type="entry name" value="Winged helix-like DNA-binding domain superfamily/Winged helix DNA-binding domain"/>
    <property type="match status" value="1"/>
</dbReference>
<name>A0A6G1H975_9PEZI</name>
<keyword evidence="7" id="KW-0736">Signalosome</keyword>
<dbReference type="FunFam" id="1.10.10.10:FF:000190">
    <property type="entry name" value="COP9 signalosome complex subunit 4"/>
    <property type="match status" value="1"/>
</dbReference>
<dbReference type="GO" id="GO:0008180">
    <property type="term" value="C:COP9 signalosome"/>
    <property type="evidence" value="ECO:0007669"/>
    <property type="project" value="UniProtKB-KW"/>
</dbReference>
<dbReference type="Pfam" id="PF01399">
    <property type="entry name" value="PCI"/>
    <property type="match status" value="1"/>
</dbReference>
<dbReference type="InterPro" id="IPR054559">
    <property type="entry name" value="PSMD12-CSN4-like_N"/>
</dbReference>
<proteinExistence type="inferred from homology"/>
<dbReference type="EMBL" id="ML977144">
    <property type="protein sequence ID" value="KAF1989617.1"/>
    <property type="molecule type" value="Genomic_DNA"/>
</dbReference>
<evidence type="ECO:0000259" key="9">
    <source>
        <dbReference type="PROSITE" id="PS50250"/>
    </source>
</evidence>
<reference evidence="10" key="1">
    <citation type="journal article" date="2020" name="Stud. Mycol.">
        <title>101 Dothideomycetes genomes: a test case for predicting lifestyles and emergence of pathogens.</title>
        <authorList>
            <person name="Haridas S."/>
            <person name="Albert R."/>
            <person name="Binder M."/>
            <person name="Bloem J."/>
            <person name="Labutti K."/>
            <person name="Salamov A."/>
            <person name="Andreopoulos B."/>
            <person name="Baker S."/>
            <person name="Barry K."/>
            <person name="Bills G."/>
            <person name="Bluhm B."/>
            <person name="Cannon C."/>
            <person name="Castanera R."/>
            <person name="Culley D."/>
            <person name="Daum C."/>
            <person name="Ezra D."/>
            <person name="Gonzalez J."/>
            <person name="Henrissat B."/>
            <person name="Kuo A."/>
            <person name="Liang C."/>
            <person name="Lipzen A."/>
            <person name="Lutzoni F."/>
            <person name="Magnuson J."/>
            <person name="Mondo S."/>
            <person name="Nolan M."/>
            <person name="Ohm R."/>
            <person name="Pangilinan J."/>
            <person name="Park H.-J."/>
            <person name="Ramirez L."/>
            <person name="Alfaro M."/>
            <person name="Sun H."/>
            <person name="Tritt A."/>
            <person name="Yoshinaga Y."/>
            <person name="Zwiers L.-H."/>
            <person name="Turgeon B."/>
            <person name="Goodwin S."/>
            <person name="Spatafora J."/>
            <person name="Crous P."/>
            <person name="Grigoriev I."/>
        </authorList>
    </citation>
    <scope>NUCLEOTIDE SEQUENCE</scope>
    <source>
        <strain evidence="10">CBS 113979</strain>
    </source>
</reference>
<comment type="similarity">
    <text evidence="3">Belongs to the CSN4 family.</text>
</comment>
<dbReference type="PANTHER" id="PTHR10855">
    <property type="entry name" value="26S PROTEASOME NON-ATPASE REGULATORY SUBUNIT 12/COP9 SIGNALOSOME COMPLEX SUBUNIT 4"/>
    <property type="match status" value="1"/>
</dbReference>
<keyword evidence="8" id="KW-0539">Nucleus</keyword>
<gene>
    <name evidence="10" type="ORF">K402DRAFT_390578</name>
</gene>
<evidence type="ECO:0000256" key="6">
    <source>
        <dbReference type="ARBA" id="ARBA00022490"/>
    </source>
</evidence>